<dbReference type="AlphaFoldDB" id="A0A8A1MIG3"/>
<protein>
    <submittedName>
        <fullName evidence="4">Oxidoreductase</fullName>
    </submittedName>
</protein>
<dbReference type="GO" id="GO:0010181">
    <property type="term" value="F:FMN binding"/>
    <property type="evidence" value="ECO:0007669"/>
    <property type="project" value="InterPro"/>
</dbReference>
<reference evidence="4" key="1">
    <citation type="submission" date="2021-01" db="EMBL/GenBank/DDBJ databases">
        <title>Chromosome-level genome assembly of a human fungal pathogen reveals clustering of transcriptionally co-regulated genes.</title>
        <authorList>
            <person name="Voorhies M."/>
            <person name="Cohen S."/>
            <person name="Shea T.P."/>
            <person name="Petrus S."/>
            <person name="Munoz J.F."/>
            <person name="Poplawski S."/>
            <person name="Goldman W.E."/>
            <person name="Michael T."/>
            <person name="Cuomo C.A."/>
            <person name="Sil A."/>
            <person name="Beyhan S."/>
        </authorList>
    </citation>
    <scope>NUCLEOTIDE SEQUENCE</scope>
    <source>
        <strain evidence="4">WU24</strain>
    </source>
</reference>
<dbReference type="OrthoDB" id="2015405at2759"/>
<dbReference type="Pfam" id="PF01613">
    <property type="entry name" value="Flavin_Reduct"/>
    <property type="match status" value="1"/>
</dbReference>
<dbReference type="EMBL" id="CP069114">
    <property type="protein sequence ID" value="QSS64352.1"/>
    <property type="molecule type" value="Genomic_DNA"/>
</dbReference>
<evidence type="ECO:0000256" key="1">
    <source>
        <dbReference type="ARBA" id="ARBA00023002"/>
    </source>
</evidence>
<evidence type="ECO:0000259" key="3">
    <source>
        <dbReference type="SMART" id="SM00903"/>
    </source>
</evidence>
<feature type="region of interest" description="Disordered" evidence="2">
    <location>
        <begin position="276"/>
        <end position="296"/>
    </location>
</feature>
<dbReference type="PANTHER" id="PTHR30466:SF1">
    <property type="entry name" value="FMN REDUCTASE (NADH) RUTF"/>
    <property type="match status" value="1"/>
</dbReference>
<dbReference type="Proteomes" id="UP000663671">
    <property type="component" value="Chromosome 1"/>
</dbReference>
<dbReference type="GO" id="GO:0042602">
    <property type="term" value="F:riboflavin reductase (NADPH) activity"/>
    <property type="evidence" value="ECO:0007669"/>
    <property type="project" value="TreeGrafter"/>
</dbReference>
<gene>
    <name evidence="4" type="ORF">I7I51_01419</name>
</gene>
<feature type="region of interest" description="Disordered" evidence="2">
    <location>
        <begin position="78"/>
        <end position="102"/>
    </location>
</feature>
<dbReference type="SUPFAM" id="SSF50475">
    <property type="entry name" value="FMN-binding split barrel"/>
    <property type="match status" value="1"/>
</dbReference>
<proteinExistence type="predicted"/>
<dbReference type="InterPro" id="IPR012349">
    <property type="entry name" value="Split_barrel_FMN-bd"/>
</dbReference>
<feature type="domain" description="Flavin reductase like" evidence="3">
    <location>
        <begin position="145"/>
        <end position="349"/>
    </location>
</feature>
<organism evidence="4 5">
    <name type="scientific">Ajellomyces capsulatus</name>
    <name type="common">Darling's disease fungus</name>
    <name type="synonym">Histoplasma capsulatum</name>
    <dbReference type="NCBI Taxonomy" id="5037"/>
    <lineage>
        <taxon>Eukaryota</taxon>
        <taxon>Fungi</taxon>
        <taxon>Dikarya</taxon>
        <taxon>Ascomycota</taxon>
        <taxon>Pezizomycotina</taxon>
        <taxon>Eurotiomycetes</taxon>
        <taxon>Eurotiomycetidae</taxon>
        <taxon>Onygenales</taxon>
        <taxon>Ajellomycetaceae</taxon>
        <taxon>Histoplasma</taxon>
    </lineage>
</organism>
<dbReference type="SMART" id="SM00903">
    <property type="entry name" value="Flavin_Reduct"/>
    <property type="match status" value="1"/>
</dbReference>
<evidence type="ECO:0000256" key="2">
    <source>
        <dbReference type="SAM" id="MobiDB-lite"/>
    </source>
</evidence>
<keyword evidence="1" id="KW-0560">Oxidoreductase</keyword>
<feature type="compositionally biased region" description="Polar residues" evidence="2">
    <location>
        <begin position="84"/>
        <end position="95"/>
    </location>
</feature>
<name>A0A8A1MIG3_AJECA</name>
<dbReference type="InterPro" id="IPR050268">
    <property type="entry name" value="NADH-dep_flavin_reductase"/>
</dbReference>
<dbReference type="InterPro" id="IPR002563">
    <property type="entry name" value="Flavin_Rdtase-like_dom"/>
</dbReference>
<dbReference type="PANTHER" id="PTHR30466">
    <property type="entry name" value="FLAVIN REDUCTASE"/>
    <property type="match status" value="1"/>
</dbReference>
<evidence type="ECO:0000313" key="4">
    <source>
        <dbReference type="EMBL" id="QSS64352.1"/>
    </source>
</evidence>
<dbReference type="Gene3D" id="2.30.110.10">
    <property type="entry name" value="Electron Transport, Fmn-binding Protein, Chain A"/>
    <property type="match status" value="1"/>
</dbReference>
<accession>A0A8A1MIG3</accession>
<dbReference type="VEuPathDB" id="FungiDB:I7I51_01419"/>
<sequence>MSLGCCSINLRLGSTRGTREIFHLRRSIKLPRLYFHHGQLASFPARGHHPRFYGLLRTILSKHAASITDSILPVLPGRIPSNPPQNATKSSSTIESHIDHHIPPTNTAENVVIVDEDTCEPPEATTRHETAGSEKQIGDQVRLLMRRVPHPVAIITSTDPRSPTAQTAFRGMTVSSFNTVTLYPETIVSFNVKLPSETFNAIDASSRFLVHLLAPTNTTARLARDFSQGNAKIMHADESATLFQFVPMSGGDSGQVPSIAEGEPPRLALLNNAKKDGESSLPTEAGRVDSSGSSVTSGPVAIADYFPFIFECRHLSQSVKVGNHVIVLGRVVKVICQEAAGTSDSGETYSPEHLCLTYADTRFWKIGETISSV</sequence>
<evidence type="ECO:0000313" key="5">
    <source>
        <dbReference type="Proteomes" id="UP000663671"/>
    </source>
</evidence>